<comment type="caution">
    <text evidence="2">The sequence shown here is derived from an EMBL/GenBank/DDBJ whole genome shotgun (WGS) entry which is preliminary data.</text>
</comment>
<dbReference type="AlphaFoldDB" id="A0A8H4QZQ2"/>
<keyword evidence="3" id="KW-1185">Reference proteome</keyword>
<name>A0A8H4QZQ2_9AGAR</name>
<evidence type="ECO:0000313" key="2">
    <source>
        <dbReference type="EMBL" id="KAF4619630.1"/>
    </source>
</evidence>
<evidence type="ECO:0000313" key="3">
    <source>
        <dbReference type="Proteomes" id="UP000521872"/>
    </source>
</evidence>
<gene>
    <name evidence="2" type="ORF">D9613_005090</name>
</gene>
<feature type="compositionally biased region" description="Basic and acidic residues" evidence="1">
    <location>
        <begin position="1"/>
        <end position="15"/>
    </location>
</feature>
<protein>
    <submittedName>
        <fullName evidence="2">Uncharacterized protein</fullName>
    </submittedName>
</protein>
<dbReference type="EMBL" id="JAACJL010000016">
    <property type="protein sequence ID" value="KAF4619630.1"/>
    <property type="molecule type" value="Genomic_DNA"/>
</dbReference>
<feature type="region of interest" description="Disordered" evidence="1">
    <location>
        <begin position="89"/>
        <end position="199"/>
    </location>
</feature>
<dbReference type="Proteomes" id="UP000521872">
    <property type="component" value="Unassembled WGS sequence"/>
</dbReference>
<organism evidence="2 3">
    <name type="scientific">Agrocybe pediades</name>
    <dbReference type="NCBI Taxonomy" id="84607"/>
    <lineage>
        <taxon>Eukaryota</taxon>
        <taxon>Fungi</taxon>
        <taxon>Dikarya</taxon>
        <taxon>Basidiomycota</taxon>
        <taxon>Agaricomycotina</taxon>
        <taxon>Agaricomycetes</taxon>
        <taxon>Agaricomycetidae</taxon>
        <taxon>Agaricales</taxon>
        <taxon>Agaricineae</taxon>
        <taxon>Strophariaceae</taxon>
        <taxon>Agrocybe</taxon>
    </lineage>
</organism>
<proteinExistence type="predicted"/>
<reference evidence="2 3" key="1">
    <citation type="submission" date="2019-12" db="EMBL/GenBank/DDBJ databases">
        <authorList>
            <person name="Floudas D."/>
            <person name="Bentzer J."/>
            <person name="Ahren D."/>
            <person name="Johansson T."/>
            <person name="Persson P."/>
            <person name="Tunlid A."/>
        </authorList>
    </citation>
    <scope>NUCLEOTIDE SEQUENCE [LARGE SCALE GENOMIC DNA]</scope>
    <source>
        <strain evidence="2 3">CBS 102.39</strain>
    </source>
</reference>
<feature type="compositionally biased region" description="Polar residues" evidence="1">
    <location>
        <begin position="16"/>
        <end position="35"/>
    </location>
</feature>
<dbReference type="OrthoDB" id="4072855at2759"/>
<feature type="region of interest" description="Disordered" evidence="1">
    <location>
        <begin position="1"/>
        <end position="35"/>
    </location>
</feature>
<accession>A0A8H4QZQ2</accession>
<evidence type="ECO:0000256" key="1">
    <source>
        <dbReference type="SAM" id="MobiDB-lite"/>
    </source>
</evidence>
<sequence>MSDDSNKRLLTEESRQSSSNADNFLRSSPFATSEDIVQQLRNNAARVRKSVQEGYRTTPSAFSRAQTMGSIFTPMNATLQDVYQNTNARAQQLDTSDSTRKRSRSVTRDDSPLFAESSAMDGVEDQSATGPATRPVKPLKPSRRMLETRSLPANAFSFGTPSQPSFVVPATTTEEDDWSELDPSGQTNSFEPIVFDAEF</sequence>